<comment type="catalytic activity">
    <reaction evidence="10">
        <text>L-tyrosine + O2 = L-dopaquinone + H2O</text>
        <dbReference type="Rhea" id="RHEA:18117"/>
        <dbReference type="ChEBI" id="CHEBI:15377"/>
        <dbReference type="ChEBI" id="CHEBI:15379"/>
        <dbReference type="ChEBI" id="CHEBI:57924"/>
        <dbReference type="ChEBI" id="CHEBI:58315"/>
        <dbReference type="EC" id="1.14.18.1"/>
    </reaction>
</comment>
<dbReference type="PROSITE" id="PS00497">
    <property type="entry name" value="TYROSINASE_1"/>
    <property type="match status" value="1"/>
</dbReference>
<dbReference type="EC" id="1.14.18.1" evidence="3"/>
<comment type="similarity">
    <text evidence="2">Belongs to the tyrosinase family.</text>
</comment>
<gene>
    <name evidence="14" type="primary">TYR_0</name>
    <name evidence="14" type="ORF">DBV05_g1566</name>
</gene>
<dbReference type="GO" id="GO:0004503">
    <property type="term" value="F:tyrosinase activity"/>
    <property type="evidence" value="ECO:0007669"/>
    <property type="project" value="UniProtKB-EC"/>
</dbReference>
<dbReference type="PROSITE" id="PS00498">
    <property type="entry name" value="TYROSINASE_2"/>
    <property type="match status" value="1"/>
</dbReference>
<keyword evidence="7" id="KW-0503">Monooxygenase</keyword>
<keyword evidence="8" id="KW-0470">Melanin biosynthesis</keyword>
<keyword evidence="5" id="KW-0560">Oxidoreductase</keyword>
<comment type="caution">
    <text evidence="14">The sequence shown here is derived from an EMBL/GenBank/DDBJ whole genome shotgun (WGS) entry which is preliminary data.</text>
</comment>
<dbReference type="OrthoDB" id="6132182at2759"/>
<evidence type="ECO:0000256" key="8">
    <source>
        <dbReference type="ARBA" id="ARBA00023101"/>
    </source>
</evidence>
<dbReference type="GO" id="GO:0046872">
    <property type="term" value="F:metal ion binding"/>
    <property type="evidence" value="ECO:0007669"/>
    <property type="project" value="UniProtKB-KW"/>
</dbReference>
<feature type="signal peptide" evidence="11">
    <location>
        <begin position="1"/>
        <end position="25"/>
    </location>
</feature>
<organism evidence="14 15">
    <name type="scientific">Lasiodiplodia theobromae</name>
    <dbReference type="NCBI Taxonomy" id="45133"/>
    <lineage>
        <taxon>Eukaryota</taxon>
        <taxon>Fungi</taxon>
        <taxon>Dikarya</taxon>
        <taxon>Ascomycota</taxon>
        <taxon>Pezizomycotina</taxon>
        <taxon>Dothideomycetes</taxon>
        <taxon>Dothideomycetes incertae sedis</taxon>
        <taxon>Botryosphaeriales</taxon>
        <taxon>Botryosphaeriaceae</taxon>
        <taxon>Lasiodiplodia</taxon>
    </lineage>
</organism>
<dbReference type="Pfam" id="PF18132">
    <property type="entry name" value="Tyrosinase_C"/>
    <property type="match status" value="1"/>
</dbReference>
<dbReference type="InterPro" id="IPR050316">
    <property type="entry name" value="Tyrosinase/Hemocyanin"/>
</dbReference>
<evidence type="ECO:0000256" key="7">
    <source>
        <dbReference type="ARBA" id="ARBA00023033"/>
    </source>
</evidence>
<name>A0A5N5DSX3_9PEZI</name>
<evidence type="ECO:0000256" key="3">
    <source>
        <dbReference type="ARBA" id="ARBA00011906"/>
    </source>
</evidence>
<dbReference type="Proteomes" id="UP000325902">
    <property type="component" value="Unassembled WGS sequence"/>
</dbReference>
<evidence type="ECO:0000256" key="6">
    <source>
        <dbReference type="ARBA" id="ARBA00023008"/>
    </source>
</evidence>
<dbReference type="SUPFAM" id="SSF48056">
    <property type="entry name" value="Di-copper centre-containing domain"/>
    <property type="match status" value="1"/>
</dbReference>
<comment type="cofactor">
    <cofactor evidence="1">
        <name>Cu(2+)</name>
        <dbReference type="ChEBI" id="CHEBI:29036"/>
    </cofactor>
</comment>
<keyword evidence="15" id="KW-1185">Reference proteome</keyword>
<dbReference type="AlphaFoldDB" id="A0A5N5DSX3"/>
<dbReference type="PANTHER" id="PTHR11474">
    <property type="entry name" value="TYROSINASE FAMILY MEMBER"/>
    <property type="match status" value="1"/>
</dbReference>
<evidence type="ECO:0000256" key="4">
    <source>
        <dbReference type="ARBA" id="ARBA00022723"/>
    </source>
</evidence>
<dbReference type="InterPro" id="IPR008922">
    <property type="entry name" value="Di-copper_centre_dom_sf"/>
</dbReference>
<dbReference type="GO" id="GO:0042438">
    <property type="term" value="P:melanin biosynthetic process"/>
    <property type="evidence" value="ECO:0007669"/>
    <property type="project" value="UniProtKB-KW"/>
</dbReference>
<evidence type="ECO:0000256" key="9">
    <source>
        <dbReference type="ARBA" id="ARBA00048233"/>
    </source>
</evidence>
<dbReference type="InterPro" id="IPR002227">
    <property type="entry name" value="Tyrosinase_Cu-bd"/>
</dbReference>
<dbReference type="PRINTS" id="PR00092">
    <property type="entry name" value="TYROSINASE"/>
</dbReference>
<feature type="chain" id="PRO_5025052600" description="tyrosinase" evidence="11">
    <location>
        <begin position="26"/>
        <end position="631"/>
    </location>
</feature>
<dbReference type="EMBL" id="VCHE01000005">
    <property type="protein sequence ID" value="KAB2580032.1"/>
    <property type="molecule type" value="Genomic_DNA"/>
</dbReference>
<dbReference type="InterPro" id="IPR041640">
    <property type="entry name" value="Tyrosinase_C"/>
</dbReference>
<dbReference type="Pfam" id="PF00264">
    <property type="entry name" value="Tyrosinase"/>
    <property type="match status" value="1"/>
</dbReference>
<protein>
    <recommendedName>
        <fullName evidence="3">tyrosinase</fullName>
        <ecNumber evidence="3">1.14.18.1</ecNumber>
    </recommendedName>
</protein>
<dbReference type="Gene3D" id="1.10.1280.10">
    <property type="entry name" value="Di-copper center containing domain from catechol oxidase"/>
    <property type="match status" value="1"/>
</dbReference>
<evidence type="ECO:0000256" key="2">
    <source>
        <dbReference type="ARBA" id="ARBA00009928"/>
    </source>
</evidence>
<comment type="catalytic activity">
    <reaction evidence="9">
        <text>2 L-dopa + O2 = 2 L-dopaquinone + 2 H2O</text>
        <dbReference type="Rhea" id="RHEA:34287"/>
        <dbReference type="ChEBI" id="CHEBI:15377"/>
        <dbReference type="ChEBI" id="CHEBI:15379"/>
        <dbReference type="ChEBI" id="CHEBI:57504"/>
        <dbReference type="ChEBI" id="CHEBI:57924"/>
        <dbReference type="EC" id="1.14.18.1"/>
    </reaction>
</comment>
<keyword evidence="6" id="KW-0186">Copper</keyword>
<accession>A0A5N5DSX3</accession>
<keyword evidence="4" id="KW-0479">Metal-binding</keyword>
<sequence>MRDTVARRLLALAISGSCLLSTAAASPLTPKPKRQQSAGQSLAVTGIDQGYVQPRLEIRDLAEDEFQWNLFLLAMQRFQQMDQDDRTSWYSIASIHGKPYQTWDGVESKGSKTSGYCMHSSNLFLPWHRPYLALYEQTLQGLMAEIVSEWPDSPERDNYTEAAATFRLPFWDWAVLRSEGETTVPDFFVTPTIDVMLPNGSETIDNPLYSYKFHPLDGRALYDSGTPQFSVYPETMRYSPTQAEDAQSDQNSFVTAMDKGRPQLRDALYDLFTNYHNFTILGNMASYKGQQYQSLETVHGWVHIWAGGNNGNMYHVPFSSFDPVFMLHHANIDRIFAMWQVLNPDSYVEPEAQAYGTYMVSAGQVLDEDSELYPFHSSANGDFWTSSQVRDVEAFGYTYPELVNADQAAMRTTINKMYGQSTVSHRTKRTDVGGVVGGVTGIINKLIQPGQIDADAAEKDEHRFEYTANIRLSKCALGGPGVIYLFLGDHSDDAADWMTDDHLAGSSPLFVMDDSAMGSGESHYIYAAVSLTREIEQRVASEDLGCMDPSEVVPYLKENLSWSIAKADGSAVPAEDVSGLEISIAKAAYRPAASDDEFPSLVGAIETLSEITSGKIGGLSLGSVLGLGDEK</sequence>
<evidence type="ECO:0000256" key="10">
    <source>
        <dbReference type="ARBA" id="ARBA00048881"/>
    </source>
</evidence>
<reference evidence="14 15" key="1">
    <citation type="journal article" date="2019" name="Sci. Rep.">
        <title>A multi-omics analysis of the grapevine pathogen Lasiodiplodia theobromae reveals that temperature affects the expression of virulence- and pathogenicity-related genes.</title>
        <authorList>
            <person name="Felix C."/>
            <person name="Meneses R."/>
            <person name="Goncalves M.F.M."/>
            <person name="Tilleman L."/>
            <person name="Duarte A.S."/>
            <person name="Jorrin-Novo J.V."/>
            <person name="Van de Peer Y."/>
            <person name="Deforce D."/>
            <person name="Van Nieuwerburgh F."/>
            <person name="Esteves A.C."/>
            <person name="Alves A."/>
        </authorList>
    </citation>
    <scope>NUCLEOTIDE SEQUENCE [LARGE SCALE GENOMIC DNA]</scope>
    <source>
        <strain evidence="14 15">LA-SOL3</strain>
    </source>
</reference>
<evidence type="ECO:0000259" key="13">
    <source>
        <dbReference type="PROSITE" id="PS00498"/>
    </source>
</evidence>
<evidence type="ECO:0000256" key="1">
    <source>
        <dbReference type="ARBA" id="ARBA00001973"/>
    </source>
</evidence>
<evidence type="ECO:0000313" key="14">
    <source>
        <dbReference type="EMBL" id="KAB2580032.1"/>
    </source>
</evidence>
<evidence type="ECO:0000256" key="5">
    <source>
        <dbReference type="ARBA" id="ARBA00023002"/>
    </source>
</evidence>
<dbReference type="PANTHER" id="PTHR11474:SF76">
    <property type="entry name" value="SHKT DOMAIN-CONTAINING PROTEIN"/>
    <property type="match status" value="1"/>
</dbReference>
<evidence type="ECO:0000256" key="11">
    <source>
        <dbReference type="SAM" id="SignalP"/>
    </source>
</evidence>
<proteinExistence type="inferred from homology"/>
<evidence type="ECO:0000259" key="12">
    <source>
        <dbReference type="PROSITE" id="PS00497"/>
    </source>
</evidence>
<feature type="domain" description="Tyrosinase copper-binding" evidence="13">
    <location>
        <begin position="322"/>
        <end position="333"/>
    </location>
</feature>
<feature type="domain" description="Tyrosinase copper-binding" evidence="12">
    <location>
        <begin position="119"/>
        <end position="136"/>
    </location>
</feature>
<evidence type="ECO:0000313" key="15">
    <source>
        <dbReference type="Proteomes" id="UP000325902"/>
    </source>
</evidence>
<keyword evidence="11" id="KW-0732">Signal</keyword>